<reference evidence="3" key="1">
    <citation type="journal article" date="2019" name="Int. J. Syst. Evol. Microbiol.">
        <title>The Global Catalogue of Microorganisms (GCM) 10K type strain sequencing project: providing services to taxonomists for standard genome sequencing and annotation.</title>
        <authorList>
            <consortium name="The Broad Institute Genomics Platform"/>
            <consortium name="The Broad Institute Genome Sequencing Center for Infectious Disease"/>
            <person name="Wu L."/>
            <person name="Ma J."/>
        </authorList>
    </citation>
    <scope>NUCLEOTIDE SEQUENCE [LARGE SCALE GENOMIC DNA]</scope>
    <source>
        <strain evidence="3">CGMCC 1.15420</strain>
    </source>
</reference>
<dbReference type="RefSeq" id="WP_120462928.1">
    <property type="nucleotide sequence ID" value="NZ_BMIW01000017.1"/>
</dbReference>
<dbReference type="PROSITE" id="PS51257">
    <property type="entry name" value="PROKAR_LIPOPROTEIN"/>
    <property type="match status" value="1"/>
</dbReference>
<accession>A0ABQ1VXJ5</accession>
<evidence type="ECO:0000313" key="2">
    <source>
        <dbReference type="EMBL" id="GGG02560.1"/>
    </source>
</evidence>
<feature type="region of interest" description="Disordered" evidence="1">
    <location>
        <begin position="23"/>
        <end position="57"/>
    </location>
</feature>
<feature type="compositionally biased region" description="Acidic residues" evidence="1">
    <location>
        <begin position="47"/>
        <end position="57"/>
    </location>
</feature>
<protein>
    <submittedName>
        <fullName evidence="2">Uncharacterized protein</fullName>
    </submittedName>
</protein>
<dbReference type="Proteomes" id="UP000608420">
    <property type="component" value="Unassembled WGS sequence"/>
</dbReference>
<dbReference type="EMBL" id="BMIW01000017">
    <property type="protein sequence ID" value="GGG02560.1"/>
    <property type="molecule type" value="Genomic_DNA"/>
</dbReference>
<organism evidence="2 3">
    <name type="scientific">Paenibacillus aceti</name>
    <dbReference type="NCBI Taxonomy" id="1820010"/>
    <lineage>
        <taxon>Bacteria</taxon>
        <taxon>Bacillati</taxon>
        <taxon>Bacillota</taxon>
        <taxon>Bacilli</taxon>
        <taxon>Bacillales</taxon>
        <taxon>Paenibacillaceae</taxon>
        <taxon>Paenibacillus</taxon>
    </lineage>
</organism>
<evidence type="ECO:0000256" key="1">
    <source>
        <dbReference type="SAM" id="MobiDB-lite"/>
    </source>
</evidence>
<evidence type="ECO:0000313" key="3">
    <source>
        <dbReference type="Proteomes" id="UP000608420"/>
    </source>
</evidence>
<name>A0ABQ1VXJ5_9BACL</name>
<keyword evidence="3" id="KW-1185">Reference proteome</keyword>
<gene>
    <name evidence="2" type="ORF">GCM10010913_25360</name>
</gene>
<proteinExistence type="predicted"/>
<comment type="caution">
    <text evidence="2">The sequence shown here is derived from an EMBL/GenBank/DDBJ whole genome shotgun (WGS) entry which is preliminary data.</text>
</comment>
<sequence length="69" mass="7686">MRILMVIVICLCLALTGCIRENKGAKEQPESVPPTKQQDQTIPPEEPQNDSDEVVIDDEPVIEKVKAEI</sequence>